<evidence type="ECO:0000313" key="5">
    <source>
        <dbReference type="Proteomes" id="UP000009138"/>
    </source>
</evidence>
<dbReference type="GO" id="GO:0005783">
    <property type="term" value="C:endoplasmic reticulum"/>
    <property type="evidence" value="ECO:0007669"/>
    <property type="project" value="TreeGrafter"/>
</dbReference>
<name>I1BHK5_RHIO9</name>
<accession>I1BHK5</accession>
<keyword evidence="1" id="KW-0547">Nucleotide-binding</keyword>
<dbReference type="OrthoDB" id="1700726at2759"/>
<dbReference type="GeneID" id="93607361"/>
<dbReference type="eggNOG" id="KOG1256">
    <property type="taxonomic scope" value="Eukaryota"/>
</dbReference>
<evidence type="ECO:0000256" key="3">
    <source>
        <dbReference type="SAM" id="Phobius"/>
    </source>
</evidence>
<evidence type="ECO:0000313" key="4">
    <source>
        <dbReference type="EMBL" id="EIE75685.1"/>
    </source>
</evidence>
<dbReference type="InParanoid" id="I1BHK5"/>
<evidence type="ECO:0000256" key="2">
    <source>
        <dbReference type="ARBA" id="ARBA00022840"/>
    </source>
</evidence>
<evidence type="ECO:0000256" key="1">
    <source>
        <dbReference type="ARBA" id="ARBA00022741"/>
    </source>
</evidence>
<dbReference type="AlphaFoldDB" id="I1BHK5"/>
<keyword evidence="2" id="KW-0067">ATP-binding</keyword>
<dbReference type="VEuPathDB" id="FungiDB:RO3G_00389"/>
<sequence length="376" mass="42383">MADFYKTGDHVAKRIDLVYKGLRSIAKLIPQTRDENSFVGIYATNSYSCHMYGLVTVPISAYASITHLFNVLQKTSLKVLVIDSSLLPNVLNAIGNDSNLKHIIVIGDVSNLYKKEAQVVGIELVSFAELEEYGANKKYEDILVVNQESKRGVVLTHKNLLSNIYSILGYVLIAAISFLGGSVVLGPEIDYSNNVDVAFFLSDIAQNKPTIFASGSWFLEQVKHLISSRYGKSFLFKRGYDVKREYLEEGRLINDCKYDMLVFRSIRQTLFGGNLHLIYIDNAASMFYDYSTIPEARGAPLPSNEIKLIDLKERSFTAEDKPNPRGEIWVRGNNVFDCYYKDEQTNSNVFDSNNWFMTGYIGEFLPNGTLKVLGKK</sequence>
<keyword evidence="5" id="KW-1185">Reference proteome</keyword>
<dbReference type="Proteomes" id="UP000009138">
    <property type="component" value="Unassembled WGS sequence"/>
</dbReference>
<dbReference type="PANTHER" id="PTHR43272:SF33">
    <property type="entry name" value="AMP-BINDING DOMAIN-CONTAINING PROTEIN-RELATED"/>
    <property type="match status" value="1"/>
</dbReference>
<organism evidence="4 5">
    <name type="scientific">Rhizopus delemar (strain RA 99-880 / ATCC MYA-4621 / FGSC 9543 / NRRL 43880)</name>
    <name type="common">Mucormycosis agent</name>
    <name type="synonym">Rhizopus arrhizus var. delemar</name>
    <dbReference type="NCBI Taxonomy" id="246409"/>
    <lineage>
        <taxon>Eukaryota</taxon>
        <taxon>Fungi</taxon>
        <taxon>Fungi incertae sedis</taxon>
        <taxon>Mucoromycota</taxon>
        <taxon>Mucoromycotina</taxon>
        <taxon>Mucoromycetes</taxon>
        <taxon>Mucorales</taxon>
        <taxon>Mucorineae</taxon>
        <taxon>Rhizopodaceae</taxon>
        <taxon>Rhizopus</taxon>
    </lineage>
</organism>
<dbReference type="InterPro" id="IPR042099">
    <property type="entry name" value="ANL_N_sf"/>
</dbReference>
<keyword evidence="3" id="KW-0812">Transmembrane</keyword>
<dbReference type="RefSeq" id="XP_067511081.1">
    <property type="nucleotide sequence ID" value="XM_067654980.1"/>
</dbReference>
<protein>
    <submittedName>
        <fullName evidence="4">Uncharacterized protein</fullName>
    </submittedName>
</protein>
<feature type="transmembrane region" description="Helical" evidence="3">
    <location>
        <begin position="160"/>
        <end position="185"/>
    </location>
</feature>
<dbReference type="STRING" id="246409.I1BHK5"/>
<dbReference type="GO" id="GO:0004467">
    <property type="term" value="F:long-chain fatty acid-CoA ligase activity"/>
    <property type="evidence" value="ECO:0007669"/>
    <property type="project" value="TreeGrafter"/>
</dbReference>
<proteinExistence type="predicted"/>
<dbReference type="PANTHER" id="PTHR43272">
    <property type="entry name" value="LONG-CHAIN-FATTY-ACID--COA LIGASE"/>
    <property type="match status" value="1"/>
</dbReference>
<gene>
    <name evidence="4" type="ORF">RO3G_00389</name>
</gene>
<dbReference type="EMBL" id="CH476732">
    <property type="protein sequence ID" value="EIE75685.1"/>
    <property type="molecule type" value="Genomic_DNA"/>
</dbReference>
<dbReference type="Gene3D" id="3.40.50.12780">
    <property type="entry name" value="N-terminal domain of ligase-like"/>
    <property type="match status" value="2"/>
</dbReference>
<keyword evidence="3" id="KW-1133">Transmembrane helix</keyword>
<dbReference type="GO" id="GO:0016020">
    <property type="term" value="C:membrane"/>
    <property type="evidence" value="ECO:0007669"/>
    <property type="project" value="TreeGrafter"/>
</dbReference>
<dbReference type="OMA" id="DETHLEY"/>
<reference evidence="4 5" key="1">
    <citation type="journal article" date="2009" name="PLoS Genet.">
        <title>Genomic analysis of the basal lineage fungus Rhizopus oryzae reveals a whole-genome duplication.</title>
        <authorList>
            <person name="Ma L.-J."/>
            <person name="Ibrahim A.S."/>
            <person name="Skory C."/>
            <person name="Grabherr M.G."/>
            <person name="Burger G."/>
            <person name="Butler M."/>
            <person name="Elias M."/>
            <person name="Idnurm A."/>
            <person name="Lang B.F."/>
            <person name="Sone T."/>
            <person name="Abe A."/>
            <person name="Calvo S.E."/>
            <person name="Corrochano L.M."/>
            <person name="Engels R."/>
            <person name="Fu J."/>
            <person name="Hansberg W."/>
            <person name="Kim J.-M."/>
            <person name="Kodira C.D."/>
            <person name="Koehrsen M.J."/>
            <person name="Liu B."/>
            <person name="Miranda-Saavedra D."/>
            <person name="O'Leary S."/>
            <person name="Ortiz-Castellanos L."/>
            <person name="Poulter R."/>
            <person name="Rodriguez-Romero J."/>
            <person name="Ruiz-Herrera J."/>
            <person name="Shen Y.-Q."/>
            <person name="Zeng Q."/>
            <person name="Galagan J."/>
            <person name="Birren B.W."/>
            <person name="Cuomo C.A."/>
            <person name="Wickes B.L."/>
        </authorList>
    </citation>
    <scope>NUCLEOTIDE SEQUENCE [LARGE SCALE GENOMIC DNA]</scope>
    <source>
        <strain evidence="5">RA 99-880 / ATCC MYA-4621 / FGSC 9543 / NRRL 43880</strain>
    </source>
</reference>
<dbReference type="GO" id="GO:0005524">
    <property type="term" value="F:ATP binding"/>
    <property type="evidence" value="ECO:0007669"/>
    <property type="project" value="UniProtKB-KW"/>
</dbReference>
<keyword evidence="3" id="KW-0472">Membrane</keyword>
<dbReference type="SUPFAM" id="SSF56801">
    <property type="entry name" value="Acetyl-CoA synthetase-like"/>
    <property type="match status" value="1"/>
</dbReference>